<feature type="region of interest" description="Disordered" evidence="1">
    <location>
        <begin position="1"/>
        <end position="131"/>
    </location>
</feature>
<dbReference type="AlphaFoldDB" id="A0A914CAG4"/>
<keyword evidence="2" id="KW-1185">Reference proteome</keyword>
<evidence type="ECO:0000313" key="3">
    <source>
        <dbReference type="WBParaSite" id="ACRNAN_Path_691.g2589.t1"/>
    </source>
</evidence>
<feature type="compositionally biased region" description="Basic and acidic residues" evidence="1">
    <location>
        <begin position="22"/>
        <end position="37"/>
    </location>
</feature>
<dbReference type="Proteomes" id="UP000887540">
    <property type="component" value="Unplaced"/>
</dbReference>
<proteinExistence type="predicted"/>
<feature type="compositionally biased region" description="Gly residues" evidence="1">
    <location>
        <begin position="39"/>
        <end position="77"/>
    </location>
</feature>
<protein>
    <submittedName>
        <fullName evidence="3">Uncharacterized protein</fullName>
    </submittedName>
</protein>
<sequence>MSRNVTTHITMMSRPGLSRNKTGTETEQAQKDQKFGRGDQNGGPQGGPGVGPHGLGGPRNGPQGGRGGLGERGPGGRGHGHGPHHSSSISKEPTGAPATVGPTGNPVTAEPSQTTEGPVSEATVEAQTTST</sequence>
<evidence type="ECO:0000313" key="2">
    <source>
        <dbReference type="Proteomes" id="UP000887540"/>
    </source>
</evidence>
<organism evidence="2 3">
    <name type="scientific">Acrobeloides nanus</name>
    <dbReference type="NCBI Taxonomy" id="290746"/>
    <lineage>
        <taxon>Eukaryota</taxon>
        <taxon>Metazoa</taxon>
        <taxon>Ecdysozoa</taxon>
        <taxon>Nematoda</taxon>
        <taxon>Chromadorea</taxon>
        <taxon>Rhabditida</taxon>
        <taxon>Tylenchina</taxon>
        <taxon>Cephalobomorpha</taxon>
        <taxon>Cephaloboidea</taxon>
        <taxon>Cephalobidae</taxon>
        <taxon>Acrobeloides</taxon>
    </lineage>
</organism>
<feature type="compositionally biased region" description="Polar residues" evidence="1">
    <location>
        <begin position="1"/>
        <end position="10"/>
    </location>
</feature>
<reference evidence="3" key="1">
    <citation type="submission" date="2022-11" db="UniProtKB">
        <authorList>
            <consortium name="WormBaseParasite"/>
        </authorList>
    </citation>
    <scope>IDENTIFICATION</scope>
</reference>
<dbReference type="WBParaSite" id="ACRNAN_Path_691.g2589.t1">
    <property type="protein sequence ID" value="ACRNAN_Path_691.g2589.t1"/>
    <property type="gene ID" value="ACRNAN_Path_691.g2589"/>
</dbReference>
<evidence type="ECO:0000256" key="1">
    <source>
        <dbReference type="SAM" id="MobiDB-lite"/>
    </source>
</evidence>
<name>A0A914CAG4_9BILA</name>
<accession>A0A914CAG4</accession>